<name>A0A8J4PMC5_9MYCE</name>
<protein>
    <recommendedName>
        <fullName evidence="4">FNIP repeat-containing protein</fullName>
    </recommendedName>
</protein>
<evidence type="ECO:0000256" key="1">
    <source>
        <dbReference type="ARBA" id="ARBA00022737"/>
    </source>
</evidence>
<dbReference type="Pfam" id="PF05725">
    <property type="entry name" value="FNIP"/>
    <property type="match status" value="4"/>
</dbReference>
<dbReference type="PANTHER" id="PTHR32134">
    <property type="entry name" value="FNIP REPEAT-CONTAINING PROTEIN"/>
    <property type="match status" value="1"/>
</dbReference>
<dbReference type="PANTHER" id="PTHR32134:SF173">
    <property type="entry name" value="FNIP REPEAT-CONTAINING PROTEIN-RELATED"/>
    <property type="match status" value="1"/>
</dbReference>
<evidence type="ECO:0000313" key="3">
    <source>
        <dbReference type="Proteomes" id="UP000695562"/>
    </source>
</evidence>
<gene>
    <name evidence="2" type="ORF">CYY_009016</name>
</gene>
<organism evidence="2 3">
    <name type="scientific">Polysphondylium violaceum</name>
    <dbReference type="NCBI Taxonomy" id="133409"/>
    <lineage>
        <taxon>Eukaryota</taxon>
        <taxon>Amoebozoa</taxon>
        <taxon>Evosea</taxon>
        <taxon>Eumycetozoa</taxon>
        <taxon>Dictyostelia</taxon>
        <taxon>Dictyosteliales</taxon>
        <taxon>Dictyosteliaceae</taxon>
        <taxon>Polysphondylium</taxon>
    </lineage>
</organism>
<evidence type="ECO:0008006" key="4">
    <source>
        <dbReference type="Google" id="ProtNLM"/>
    </source>
</evidence>
<dbReference type="InterPro" id="IPR008615">
    <property type="entry name" value="FNIP"/>
</dbReference>
<dbReference type="OrthoDB" id="444581at2759"/>
<reference evidence="2" key="1">
    <citation type="submission" date="2020-01" db="EMBL/GenBank/DDBJ databases">
        <title>Development of genomics and gene disruption for Polysphondylium violaceum indicates a role for the polyketide synthase stlB in stalk morphogenesis.</title>
        <authorList>
            <person name="Narita B."/>
            <person name="Kawabe Y."/>
            <person name="Kin K."/>
            <person name="Saito T."/>
            <person name="Gibbs R."/>
            <person name="Kuspa A."/>
            <person name="Muzny D."/>
            <person name="Queller D."/>
            <person name="Richards S."/>
            <person name="Strassman J."/>
            <person name="Sucgang R."/>
            <person name="Worley K."/>
            <person name="Schaap P."/>
        </authorList>
    </citation>
    <scope>NUCLEOTIDE SEQUENCE</scope>
    <source>
        <strain evidence="2">QSvi11</strain>
    </source>
</reference>
<dbReference type="InterPro" id="IPR051251">
    <property type="entry name" value="STK_FNIP-Repeat"/>
</dbReference>
<proteinExistence type="predicted"/>
<dbReference type="Proteomes" id="UP000695562">
    <property type="component" value="Unassembled WGS sequence"/>
</dbReference>
<evidence type="ECO:0000313" key="2">
    <source>
        <dbReference type="EMBL" id="KAF2069668.1"/>
    </source>
</evidence>
<accession>A0A8J4PMC5</accession>
<dbReference type="EMBL" id="AJWJ01000618">
    <property type="protein sequence ID" value="KAF2069668.1"/>
    <property type="molecule type" value="Genomic_DNA"/>
</dbReference>
<sequence length="565" mass="64011">MISNILSYLFKENANINKNNHTINNPCDLNRNSSVISNSSSSSSSSKRYSGNSLKNELFFTIWKNQFLRFSVFLNFGNYDLQVIFQKVSDFEERVEQSCMFTKFKSIHLTICCDLKDIDNLITIYNKHKSTLKQRITFFQLNVYARATVVLCIPDFVDKVSFSNSYTGNIYANELPNSLKELEIGERYSGVITSLPDSIKKLSLGLSSQCLMTKNFFPQNLKVLKFNCSVSHPLKKGMFPDTIEYLYINFGYAKGENPLTSECLPKRLLYLNVLNYKYKFPSDCIPKSLEKFSIGPNYELEISDQLPSTLKSLKISVLDDDLKRFKCLETLSIGSIRKFSGFSPFSSCSLPSTITNLSIIGEFNCVIPSSVTQLEIGEFANIPSTIPKSVKKLKIGGPNHSFSSLPSGITHLTFNDSFNESLSHIKLPDTLLHLDLGCHFNYPIGKNDLPESLTSLTFSTRFNEPLTAGVIPSNVQTLKFGDLFNQPLVENLIPPSVCHLKFGYRFCQNLFDYLLPPRLTLLSLDSSYIRDFDLPKTLSHLQIYNRLWSFTPDSSLLSLQKLITN</sequence>
<dbReference type="AlphaFoldDB" id="A0A8J4PMC5"/>
<comment type="caution">
    <text evidence="2">The sequence shown here is derived from an EMBL/GenBank/DDBJ whole genome shotgun (WGS) entry which is preliminary data.</text>
</comment>
<keyword evidence="1" id="KW-0677">Repeat</keyword>
<keyword evidence="3" id="KW-1185">Reference proteome</keyword>